<evidence type="ECO:0000313" key="2">
    <source>
        <dbReference type="Proteomes" id="UP001224775"/>
    </source>
</evidence>
<organism evidence="1 2">
    <name type="scientific">Skeletonema marinoi</name>
    <dbReference type="NCBI Taxonomy" id="267567"/>
    <lineage>
        <taxon>Eukaryota</taxon>
        <taxon>Sar</taxon>
        <taxon>Stramenopiles</taxon>
        <taxon>Ochrophyta</taxon>
        <taxon>Bacillariophyta</taxon>
        <taxon>Coscinodiscophyceae</taxon>
        <taxon>Thalassiosirophycidae</taxon>
        <taxon>Thalassiosirales</taxon>
        <taxon>Skeletonemataceae</taxon>
        <taxon>Skeletonema</taxon>
        <taxon>Skeletonema marinoi-dohrnii complex</taxon>
    </lineage>
</organism>
<dbReference type="Proteomes" id="UP001224775">
    <property type="component" value="Unassembled WGS sequence"/>
</dbReference>
<keyword evidence="2" id="KW-1185">Reference proteome</keyword>
<protein>
    <submittedName>
        <fullName evidence="1">Uncharacterized protein</fullName>
    </submittedName>
</protein>
<dbReference type="EMBL" id="JATAAI010000034">
    <property type="protein sequence ID" value="KAK1735310.1"/>
    <property type="molecule type" value="Genomic_DNA"/>
</dbReference>
<sequence>MRFASDYLSEICRMFANNHILQKAATSNANLVGQCVQQGQTFVAAIDDMNEKYPEVFESPSKMKWALSFLHSRGTQDVIDGNMKRAHQLLYALRCSLGT</sequence>
<proteinExistence type="predicted"/>
<comment type="caution">
    <text evidence="1">The sequence shown here is derived from an EMBL/GenBank/DDBJ whole genome shotgun (WGS) entry which is preliminary data.</text>
</comment>
<reference evidence="1" key="1">
    <citation type="submission" date="2023-06" db="EMBL/GenBank/DDBJ databases">
        <title>Survivors Of The Sea: Transcriptome response of Skeletonema marinoi to long-term dormancy.</title>
        <authorList>
            <person name="Pinder M.I.M."/>
            <person name="Kourtchenko O."/>
            <person name="Robertson E.K."/>
            <person name="Larsson T."/>
            <person name="Maumus F."/>
            <person name="Osuna-Cruz C.M."/>
            <person name="Vancaester E."/>
            <person name="Stenow R."/>
            <person name="Vandepoele K."/>
            <person name="Ploug H."/>
            <person name="Bruchert V."/>
            <person name="Godhe A."/>
            <person name="Topel M."/>
        </authorList>
    </citation>
    <scope>NUCLEOTIDE SEQUENCE</scope>
    <source>
        <strain evidence="1">R05AC</strain>
    </source>
</reference>
<dbReference type="AlphaFoldDB" id="A0AAD8XXM5"/>
<name>A0AAD8XXM5_9STRA</name>
<accession>A0AAD8XXM5</accession>
<evidence type="ECO:0000313" key="1">
    <source>
        <dbReference type="EMBL" id="KAK1735310.1"/>
    </source>
</evidence>
<gene>
    <name evidence="1" type="ORF">QTG54_013924</name>
</gene>